<evidence type="ECO:0000313" key="3">
    <source>
        <dbReference type="Proteomes" id="UP000664628"/>
    </source>
</evidence>
<gene>
    <name evidence="2" type="ORF">J2I46_04890</name>
</gene>
<protein>
    <recommendedName>
        <fullName evidence="4">DUF2846 domain-containing protein</fullName>
    </recommendedName>
</protein>
<organism evidence="2 3">
    <name type="scientific">Fibrella forsythiae</name>
    <dbReference type="NCBI Taxonomy" id="2817061"/>
    <lineage>
        <taxon>Bacteria</taxon>
        <taxon>Pseudomonadati</taxon>
        <taxon>Bacteroidota</taxon>
        <taxon>Cytophagia</taxon>
        <taxon>Cytophagales</taxon>
        <taxon>Spirosomataceae</taxon>
        <taxon>Fibrella</taxon>
    </lineage>
</organism>
<name>A0ABS3JD33_9BACT</name>
<keyword evidence="3" id="KW-1185">Reference proteome</keyword>
<dbReference type="EMBL" id="JAFMYW010000001">
    <property type="protein sequence ID" value="MBO0947907.1"/>
    <property type="molecule type" value="Genomic_DNA"/>
</dbReference>
<feature type="chain" id="PRO_5046502948" description="DUF2846 domain-containing protein" evidence="1">
    <location>
        <begin position="20"/>
        <end position="153"/>
    </location>
</feature>
<proteinExistence type="predicted"/>
<evidence type="ECO:0008006" key="4">
    <source>
        <dbReference type="Google" id="ProtNLM"/>
    </source>
</evidence>
<evidence type="ECO:0000256" key="1">
    <source>
        <dbReference type="SAM" id="SignalP"/>
    </source>
</evidence>
<feature type="signal peptide" evidence="1">
    <location>
        <begin position="1"/>
        <end position="19"/>
    </location>
</feature>
<keyword evidence="1" id="KW-0732">Signal</keyword>
<evidence type="ECO:0000313" key="2">
    <source>
        <dbReference type="EMBL" id="MBO0947907.1"/>
    </source>
</evidence>
<sequence>MKRNACILLFYLLATVSYGQPAPTRIYLVRNGSRFLNLMQFRTTLDPNKEIKVKNSGYTLIETDADSLGIIIDTTYPDSQGLIIQPKPVFVNVEKGKSYFFKLGPVPAFRGSSQIDVDEMTERAFWLYVGLNQLSDTPTRYLLTNANGLTKVR</sequence>
<accession>A0ABS3JD33</accession>
<comment type="caution">
    <text evidence="2">The sequence shown here is derived from an EMBL/GenBank/DDBJ whole genome shotgun (WGS) entry which is preliminary data.</text>
</comment>
<dbReference type="Proteomes" id="UP000664628">
    <property type="component" value="Unassembled WGS sequence"/>
</dbReference>
<dbReference type="RefSeq" id="WP_207327801.1">
    <property type="nucleotide sequence ID" value="NZ_JAFMYW010000001.1"/>
</dbReference>
<reference evidence="2 3" key="1">
    <citation type="submission" date="2021-03" db="EMBL/GenBank/DDBJ databases">
        <title>Fibrella sp. HMF5405 genome sequencing and assembly.</title>
        <authorList>
            <person name="Kang H."/>
            <person name="Kim H."/>
            <person name="Bae S."/>
            <person name="Joh K."/>
        </authorList>
    </citation>
    <scope>NUCLEOTIDE SEQUENCE [LARGE SCALE GENOMIC DNA]</scope>
    <source>
        <strain evidence="2 3">HMF5405</strain>
    </source>
</reference>